<dbReference type="PANTHER" id="PTHR11851">
    <property type="entry name" value="METALLOPROTEASE"/>
    <property type="match status" value="1"/>
</dbReference>
<dbReference type="InterPro" id="IPR007863">
    <property type="entry name" value="Peptidase_M16_C"/>
</dbReference>
<evidence type="ECO:0000256" key="4">
    <source>
        <dbReference type="SAM" id="MobiDB-lite"/>
    </source>
</evidence>
<dbReference type="Pfam" id="PF00675">
    <property type="entry name" value="Peptidase_M16"/>
    <property type="match status" value="2"/>
</dbReference>
<dbReference type="GO" id="GO:0004222">
    <property type="term" value="F:metalloendopeptidase activity"/>
    <property type="evidence" value="ECO:0007669"/>
    <property type="project" value="InterPro"/>
</dbReference>
<evidence type="ECO:0000256" key="5">
    <source>
        <dbReference type="SAM" id="SignalP"/>
    </source>
</evidence>
<dbReference type="Pfam" id="PF05193">
    <property type="entry name" value="Peptidase_M16_C"/>
    <property type="match status" value="2"/>
</dbReference>
<comment type="similarity">
    <text evidence="2 3">Belongs to the peptidase M16 family.</text>
</comment>
<dbReference type="InterPro" id="IPR050361">
    <property type="entry name" value="MPP/UQCRC_Complex"/>
</dbReference>
<dbReference type="SUPFAM" id="SSF63411">
    <property type="entry name" value="LuxS/MPP-like metallohydrolase"/>
    <property type="match status" value="4"/>
</dbReference>
<dbReference type="PROSITE" id="PS00143">
    <property type="entry name" value="INSULINASE"/>
    <property type="match status" value="1"/>
</dbReference>
<reference evidence="9" key="1">
    <citation type="submission" date="2017-06" db="EMBL/GenBank/DDBJ databases">
        <title>Genome analysis of Fimbriiglobus ruber SP5, the first member of the order Planctomycetales with confirmed chitinolytic capability.</title>
        <authorList>
            <person name="Ravin N.V."/>
            <person name="Rakitin A.L."/>
            <person name="Ivanova A.A."/>
            <person name="Beletsky A.V."/>
            <person name="Kulichevskaya I.S."/>
            <person name="Mardanov A.V."/>
            <person name="Dedysh S.N."/>
        </authorList>
    </citation>
    <scope>NUCLEOTIDE SEQUENCE [LARGE SCALE GENOMIC DNA]</scope>
    <source>
        <strain evidence="9">SP5</strain>
    </source>
</reference>
<gene>
    <name evidence="8" type="ORF">FRUB_08630</name>
</gene>
<evidence type="ECO:0000256" key="1">
    <source>
        <dbReference type="ARBA" id="ARBA00001947"/>
    </source>
</evidence>
<dbReference type="RefSeq" id="WP_088259135.1">
    <property type="nucleotide sequence ID" value="NZ_NIDE01000017.1"/>
</dbReference>
<evidence type="ECO:0000256" key="3">
    <source>
        <dbReference type="RuleBase" id="RU004447"/>
    </source>
</evidence>
<keyword evidence="5" id="KW-0732">Signal</keyword>
<dbReference type="InterPro" id="IPR011249">
    <property type="entry name" value="Metalloenz_LuxS/M16"/>
</dbReference>
<feature type="signal peptide" evidence="5">
    <location>
        <begin position="1"/>
        <end position="23"/>
    </location>
</feature>
<feature type="chain" id="PRO_5013370630" evidence="5">
    <location>
        <begin position="24"/>
        <end position="933"/>
    </location>
</feature>
<proteinExistence type="inferred from homology"/>
<dbReference type="AlphaFoldDB" id="A0A225DIX4"/>
<accession>A0A225DIX4</accession>
<dbReference type="PANTHER" id="PTHR11851:SF49">
    <property type="entry name" value="MITOCHONDRIAL-PROCESSING PEPTIDASE SUBUNIT ALPHA"/>
    <property type="match status" value="1"/>
</dbReference>
<feature type="domain" description="Peptidase M16 N-terminal" evidence="6">
    <location>
        <begin position="61"/>
        <end position="177"/>
    </location>
</feature>
<feature type="domain" description="Peptidase M16 C-terminal" evidence="7">
    <location>
        <begin position="210"/>
        <end position="386"/>
    </location>
</feature>
<feature type="region of interest" description="Disordered" evidence="4">
    <location>
        <begin position="456"/>
        <end position="499"/>
    </location>
</feature>
<keyword evidence="9" id="KW-1185">Reference proteome</keyword>
<evidence type="ECO:0000256" key="2">
    <source>
        <dbReference type="ARBA" id="ARBA00007261"/>
    </source>
</evidence>
<dbReference type="GO" id="GO:0046872">
    <property type="term" value="F:metal ion binding"/>
    <property type="evidence" value="ECO:0007669"/>
    <property type="project" value="InterPro"/>
</dbReference>
<dbReference type="InterPro" id="IPR011765">
    <property type="entry name" value="Pept_M16_N"/>
</dbReference>
<evidence type="ECO:0000313" key="8">
    <source>
        <dbReference type="EMBL" id="OWK36067.1"/>
    </source>
</evidence>
<evidence type="ECO:0000259" key="7">
    <source>
        <dbReference type="Pfam" id="PF05193"/>
    </source>
</evidence>
<evidence type="ECO:0000259" key="6">
    <source>
        <dbReference type="Pfam" id="PF00675"/>
    </source>
</evidence>
<evidence type="ECO:0000313" key="9">
    <source>
        <dbReference type="Proteomes" id="UP000214646"/>
    </source>
</evidence>
<comment type="caution">
    <text evidence="8">The sequence shown here is derived from an EMBL/GenBank/DDBJ whole genome shotgun (WGS) entry which is preliminary data.</text>
</comment>
<comment type="cofactor">
    <cofactor evidence="1">
        <name>Zn(2+)</name>
        <dbReference type="ChEBI" id="CHEBI:29105"/>
    </cofactor>
</comment>
<protein>
    <submittedName>
        <fullName evidence="8">Peptidase, M16 family</fullName>
    </submittedName>
</protein>
<sequence length="933" mass="100959">MPVFCRPLAVAALLLAFAAPVTAADPAADAGVAKAAAALFDGLRVETLPNGLRVFLLPIKGAPVVTTMVAYKVGSSDEYPDQTGLSHYLEHLLFKGTAKLMPGDIDRLTQRNGGRNNAYTSEDMTVYHFDFAADRWQVALEVEADRMRNVRIDAKHEFEQEKGAVIAELKGNEDQPWNLEEKTILPLLFPKGSPYAHPVIGEEQHVRAATAEIIKRHYDAWYHPNNAALVVAGGFDPDQALALIKKLFGPIPKGDLPPRKPDPALVKRTAPVRKEISSKFDVPRMVAGFNTVVAGEPDDYVLDLVQDVLASGKTSRLYRRLVEGERLANSVSATNSAGRYRGWFGINVELLKGKNRAKAERIVFEELEKLAAEPITDAELKRSRRATLASFVFSRESVHNVADTVAKAVTIYDVDYLKTYLEKMRAVTPADVQRAAAKYLAKRSAVVVWTVPEDEPLDGGKGGEKNPAAKQRMKAGTVPPTQGNATARPGRRVSSGRAEAEAGGAGTFSFKDAKRVVLPNGLVLILLENHRLPVVVVDVDVADVRLREPAAKSGVMALTGDLLEEGTPTRAGTEISTLIEDAGGSLSLSSSGGGLKVLTPDTDLGLDLLFDCLIHPTFPAEAIERKREQLLSVIADVETQPKNRALNTFDAAVYGSHPYGRSAYGKRSIVEKLTAADLKAFHAAAFVPNMTTVVAVGDFDSAEMTARIERLTAGWKKSDAKTPKPAAPPKPDKPVEMIVSDPTAAQTHVYIGHLGIKRDDPDYYTLTVMDNVLGTGPGFTDRLSANLRDRQGLAYTVTAQIAASAADQPGAFTGYIGTYPDKYRVARDGFLAEIGKMRAAPPTEREVEDAKMYLLGSLPFRLTSNEQVAAQLLAAERFRLGFDFLETYRKKVAAVTPADVFAATKKHLDPARLVIVAVGPIGADGAPLPEPKK</sequence>
<dbReference type="GO" id="GO:0006508">
    <property type="term" value="P:proteolysis"/>
    <property type="evidence" value="ECO:0007669"/>
    <property type="project" value="InterPro"/>
</dbReference>
<name>A0A225DIX4_9BACT</name>
<dbReference type="EMBL" id="NIDE01000017">
    <property type="protein sequence ID" value="OWK36067.1"/>
    <property type="molecule type" value="Genomic_DNA"/>
</dbReference>
<dbReference type="Gene3D" id="3.30.830.10">
    <property type="entry name" value="Metalloenzyme, LuxS/M16 peptidase-like"/>
    <property type="match status" value="4"/>
</dbReference>
<dbReference type="InterPro" id="IPR001431">
    <property type="entry name" value="Pept_M16_Zn_BS"/>
</dbReference>
<feature type="domain" description="Peptidase M16 N-terminal" evidence="6">
    <location>
        <begin position="546"/>
        <end position="664"/>
    </location>
</feature>
<dbReference type="OrthoDB" id="9811314at2"/>
<organism evidence="8 9">
    <name type="scientific">Fimbriiglobus ruber</name>
    <dbReference type="NCBI Taxonomy" id="1908690"/>
    <lineage>
        <taxon>Bacteria</taxon>
        <taxon>Pseudomonadati</taxon>
        <taxon>Planctomycetota</taxon>
        <taxon>Planctomycetia</taxon>
        <taxon>Gemmatales</taxon>
        <taxon>Gemmataceae</taxon>
        <taxon>Fimbriiglobus</taxon>
    </lineage>
</organism>
<feature type="region of interest" description="Disordered" evidence="4">
    <location>
        <begin position="715"/>
        <end position="735"/>
    </location>
</feature>
<feature type="domain" description="Peptidase M16 C-terminal" evidence="7">
    <location>
        <begin position="672"/>
        <end position="852"/>
    </location>
</feature>
<dbReference type="Proteomes" id="UP000214646">
    <property type="component" value="Unassembled WGS sequence"/>
</dbReference>